<evidence type="ECO:0000313" key="4">
    <source>
        <dbReference type="Proteomes" id="UP000011740"/>
    </source>
</evidence>
<protein>
    <submittedName>
        <fullName evidence="3">Flagellar hook-length control protein FliK</fullName>
    </submittedName>
</protein>
<feature type="region of interest" description="Disordered" evidence="1">
    <location>
        <begin position="148"/>
        <end position="340"/>
    </location>
</feature>
<name>M3B8Z2_STRM1</name>
<keyword evidence="3" id="KW-0282">Flagellum</keyword>
<sequence length="373" mass="35755">MAGRIRASVAALALAAASVASGLATAGDAAAVDTGRGRPGFCPDGDGVTVVVDFQGLGGSTIVRCAPGGQSTGLTALKNAGFRIAGTLRWGESFVCRIESRPEPRRESCADTPPADAYWSYWHAPNDGRWTYSQWGVTNRTPPAGSFEGWSFSLGKEAGGAPAPRVAPRRPGTPVPPRGESQRPRPGGGEPGRPAGGGGGGAGAPQGGGSGDGGPGAGRPAGTGGSTGSGGSGGNGGSVGGGGSAAGSGGSGDRRDQGRDQGSGRPSAPGSGPSGPAAPAQGGPATPGAPGVGDERTPGPQDTPTEAADWTGGEDGGKRTSADSPRTVAHSSDGGGGVPVGTILVAAAAAGLAGTASATAWRRKRAARGDSAP</sequence>
<dbReference type="eggNOG" id="COG1657">
    <property type="taxonomic scope" value="Bacteria"/>
</dbReference>
<reference evidence="3 4" key="1">
    <citation type="journal article" date="2013" name="Genome Announc.">
        <title>Whole-Genome Shotgun Assembly and Analysis of the Genome of Streptomyces mobaraensis DSM 40847, a Strain for Industrial Production of Microbial Transglutaminase.</title>
        <authorList>
            <person name="Yang H."/>
            <person name="He T."/>
            <person name="Wu W."/>
            <person name="Zhu W."/>
            <person name="Lu B."/>
            <person name="Sun W."/>
        </authorList>
    </citation>
    <scope>NUCLEOTIDE SEQUENCE [LARGE SCALE GENOMIC DNA]</scope>
    <source>
        <strain evidence="3 4">DSM 40847</strain>
    </source>
</reference>
<dbReference type="RefSeq" id="WP_004938246.1">
    <property type="nucleotide sequence ID" value="NZ_AORZ01000002.1"/>
</dbReference>
<organism evidence="3 4">
    <name type="scientific">Streptomyces mobaraensis (strain ATCC 29032 / DSM 40847 / JCM 4168 / NBRC 13819 / NCIMB 11159 / IPCR 16-22)</name>
    <dbReference type="NCBI Taxonomy" id="1223523"/>
    <lineage>
        <taxon>Bacteria</taxon>
        <taxon>Bacillati</taxon>
        <taxon>Actinomycetota</taxon>
        <taxon>Actinomycetes</taxon>
        <taxon>Kitasatosporales</taxon>
        <taxon>Streptomycetaceae</taxon>
        <taxon>Streptomyces</taxon>
    </lineage>
</organism>
<evidence type="ECO:0000313" key="3">
    <source>
        <dbReference type="EMBL" id="EMF02488.1"/>
    </source>
</evidence>
<keyword evidence="3" id="KW-0966">Cell projection</keyword>
<feature type="signal peptide" evidence="2">
    <location>
        <begin position="1"/>
        <end position="26"/>
    </location>
</feature>
<dbReference type="Proteomes" id="UP000011740">
    <property type="component" value="Unassembled WGS sequence"/>
</dbReference>
<dbReference type="STRING" id="1223523.H340_01539"/>
<keyword evidence="2" id="KW-0732">Signal</keyword>
<feature type="compositionally biased region" description="Low complexity" evidence="1">
    <location>
        <begin position="159"/>
        <end position="170"/>
    </location>
</feature>
<accession>M3B8Z2</accession>
<feature type="compositionally biased region" description="Low complexity" evidence="1">
    <location>
        <begin position="263"/>
        <end position="289"/>
    </location>
</feature>
<comment type="caution">
    <text evidence="3">The sequence shown here is derived from an EMBL/GenBank/DDBJ whole genome shotgun (WGS) entry which is preliminary data.</text>
</comment>
<feature type="chain" id="PRO_5039483871" evidence="2">
    <location>
        <begin position="27"/>
        <end position="373"/>
    </location>
</feature>
<gene>
    <name evidence="3" type="ORF">H340_01539</name>
</gene>
<evidence type="ECO:0000256" key="2">
    <source>
        <dbReference type="SAM" id="SignalP"/>
    </source>
</evidence>
<keyword evidence="3" id="KW-0969">Cilium</keyword>
<dbReference type="AlphaFoldDB" id="M3B8Z2"/>
<dbReference type="PATRIC" id="fig|1223523.3.peg.307"/>
<proteinExistence type="predicted"/>
<feature type="compositionally biased region" description="Gly residues" evidence="1">
    <location>
        <begin position="186"/>
        <end position="251"/>
    </location>
</feature>
<evidence type="ECO:0000256" key="1">
    <source>
        <dbReference type="SAM" id="MobiDB-lite"/>
    </source>
</evidence>
<dbReference type="EMBL" id="AORZ01000002">
    <property type="protein sequence ID" value="EMF02488.1"/>
    <property type="molecule type" value="Genomic_DNA"/>
</dbReference>